<dbReference type="EMBL" id="CP048877">
    <property type="protein sequence ID" value="QIJ70861.1"/>
    <property type="molecule type" value="Genomic_DNA"/>
</dbReference>
<accession>A0A6G7PTL8</accession>
<dbReference type="PANTHER" id="PTHR38447">
    <property type="entry name" value="TRANSCRIPTION FACTOR YDEB-RELATED"/>
    <property type="match status" value="1"/>
</dbReference>
<dbReference type="InterPro" id="IPR052531">
    <property type="entry name" value="CarD-like_regulator"/>
</dbReference>
<proteinExistence type="predicted"/>
<dbReference type="AlphaFoldDB" id="A0A6G7PTL8"/>
<dbReference type="InterPro" id="IPR003711">
    <property type="entry name" value="CarD-like/TRCF_RID"/>
</dbReference>
<dbReference type="GO" id="GO:0009303">
    <property type="term" value="P:rRNA transcription"/>
    <property type="evidence" value="ECO:0007669"/>
    <property type="project" value="TreeGrafter"/>
</dbReference>
<dbReference type="Pfam" id="PF21095">
    <property type="entry name" value="CarD_C"/>
    <property type="match status" value="1"/>
</dbReference>
<dbReference type="PANTHER" id="PTHR38447:SF1">
    <property type="entry name" value="RNA POLYMERASE-BINDING TRANSCRIPTION FACTOR CARD"/>
    <property type="match status" value="1"/>
</dbReference>
<organism evidence="1 2">
    <name type="scientific">Thermosulfuriphilus ammonigenes</name>
    <dbReference type="NCBI Taxonomy" id="1936021"/>
    <lineage>
        <taxon>Bacteria</taxon>
        <taxon>Pseudomonadati</taxon>
        <taxon>Thermodesulfobacteriota</taxon>
        <taxon>Thermodesulfobacteria</taxon>
        <taxon>Thermodesulfobacteriales</taxon>
        <taxon>Thermodesulfobacteriaceae</taxon>
        <taxon>Thermosulfuriphilus</taxon>
    </lineage>
</organism>
<dbReference type="Pfam" id="PF02559">
    <property type="entry name" value="CarD_TRCF_RID"/>
    <property type="match status" value="1"/>
</dbReference>
<dbReference type="InterPro" id="IPR042215">
    <property type="entry name" value="CarD-like_C"/>
</dbReference>
<dbReference type="InterPro" id="IPR036101">
    <property type="entry name" value="CarD-like/TRCF_RID_sf"/>
</dbReference>
<evidence type="ECO:0000313" key="1">
    <source>
        <dbReference type="EMBL" id="QIJ70861.1"/>
    </source>
</evidence>
<dbReference type="RefSeq" id="WP_166031084.1">
    <property type="nucleotide sequence ID" value="NZ_CP048877.1"/>
</dbReference>
<name>A0A6G7PTL8_9BACT</name>
<reference evidence="1 2" key="1">
    <citation type="submission" date="2020-02" db="EMBL/GenBank/DDBJ databases">
        <title>Genome analysis of Thermosulfuriphilus ammonigenes ST65T, an anaerobic thermophilic chemolithoautotrophic bacterium isolated from a deep-sea hydrothermal vent.</title>
        <authorList>
            <person name="Slobodkina G."/>
            <person name="Allioux M."/>
            <person name="Merkel A."/>
            <person name="Alain K."/>
            <person name="Jebbar M."/>
            <person name="Slobodkin A."/>
        </authorList>
    </citation>
    <scope>NUCLEOTIDE SEQUENCE [LARGE SCALE GENOMIC DNA]</scope>
    <source>
        <strain evidence="1 2">ST65</strain>
    </source>
</reference>
<dbReference type="InterPro" id="IPR048792">
    <property type="entry name" value="CarD_C"/>
</dbReference>
<dbReference type="Gene3D" id="2.40.10.170">
    <property type="match status" value="1"/>
</dbReference>
<keyword evidence="2" id="KW-1185">Reference proteome</keyword>
<sequence length="170" mass="19268">MFNVGDLAVYPAHGVGVIESIEQKVVGGVEQTFYIMRILSTNMTIMIPKASADRVGLRTIISDDEVSRVYDVLREREVTINTQTWNRRYREYMEKIKTGSIFEVAQVLRDLYILKADKPLSFGERKMLDTAKSLLVKELSIAKNTDEEEVEREIEAIFADTCPENASQGG</sequence>
<gene>
    <name evidence="1" type="ORF">G4V39_00615</name>
</gene>
<dbReference type="KEGG" id="tav:G4V39_00615"/>
<dbReference type="SUPFAM" id="SSF141259">
    <property type="entry name" value="CarD-like"/>
    <property type="match status" value="1"/>
</dbReference>
<dbReference type="SMART" id="SM01058">
    <property type="entry name" value="CarD_TRCF"/>
    <property type="match status" value="1"/>
</dbReference>
<protein>
    <submittedName>
        <fullName evidence="1">CarD family transcriptional regulator</fullName>
    </submittedName>
</protein>
<dbReference type="Proteomes" id="UP000502179">
    <property type="component" value="Chromosome"/>
</dbReference>
<evidence type="ECO:0000313" key="2">
    <source>
        <dbReference type="Proteomes" id="UP000502179"/>
    </source>
</evidence>
<dbReference type="Gene3D" id="1.20.58.1290">
    <property type="entry name" value="CarD-like, C-terminal domain"/>
    <property type="match status" value="1"/>
</dbReference>